<dbReference type="EMBL" id="QBMC01000182">
    <property type="protein sequence ID" value="PZO11464.1"/>
    <property type="molecule type" value="Genomic_DNA"/>
</dbReference>
<accession>A0A2W4TUW4</accession>
<organism evidence="2 3">
    <name type="scientific">Leptolyngbya foveolarum</name>
    <dbReference type="NCBI Taxonomy" id="47253"/>
    <lineage>
        <taxon>Bacteria</taxon>
        <taxon>Bacillati</taxon>
        <taxon>Cyanobacteriota</taxon>
        <taxon>Cyanophyceae</taxon>
        <taxon>Leptolyngbyales</taxon>
        <taxon>Leptolyngbyaceae</taxon>
        <taxon>Leptolyngbya group</taxon>
        <taxon>Leptolyngbya</taxon>
    </lineage>
</organism>
<dbReference type="Proteomes" id="UP000249354">
    <property type="component" value="Unassembled WGS sequence"/>
</dbReference>
<protein>
    <recommendedName>
        <fullName evidence="1">pPIWI-RE RNaseH domain-containing protein</fullName>
    </recommendedName>
</protein>
<evidence type="ECO:0000313" key="3">
    <source>
        <dbReference type="Proteomes" id="UP000249354"/>
    </source>
</evidence>
<reference evidence="3" key="1">
    <citation type="submission" date="2018-04" db="EMBL/GenBank/DDBJ databases">
        <authorList>
            <person name="Cornet L."/>
        </authorList>
    </citation>
    <scope>NUCLEOTIDE SEQUENCE [LARGE SCALE GENOMIC DNA]</scope>
</reference>
<dbReference type="Pfam" id="PF13032">
    <property type="entry name" value="RNaseH_pPIWI_RE"/>
    <property type="match status" value="1"/>
</dbReference>
<proteinExistence type="predicted"/>
<name>A0A2W4TUW4_9CYAN</name>
<reference evidence="2 3" key="2">
    <citation type="submission" date="2018-06" db="EMBL/GenBank/DDBJ databases">
        <title>Metagenomic assembly of (sub)arctic Cyanobacteria and their associated microbiome from non-axenic cultures.</title>
        <authorList>
            <person name="Baurain D."/>
        </authorList>
    </citation>
    <scope>NUCLEOTIDE SEQUENCE [LARGE SCALE GENOMIC DNA]</scope>
    <source>
        <strain evidence="2">ULC129bin1</strain>
    </source>
</reference>
<comment type="caution">
    <text evidence="2">The sequence shown here is derived from an EMBL/GenBank/DDBJ whole genome shotgun (WGS) entry which is preliminary data.</text>
</comment>
<feature type="domain" description="pPIWI-RE RNaseH" evidence="1">
    <location>
        <begin position="3"/>
        <end position="152"/>
    </location>
</feature>
<evidence type="ECO:0000313" key="2">
    <source>
        <dbReference type="EMBL" id="PZO11464.1"/>
    </source>
</evidence>
<sequence>MHYAIAIRLSATGTVDVLLPSYETWIPYRQAGIAIGKLFSEARGDQITKSKYRVDSKIKLKGAQLVKFAARAIAQEFARPTIVLIEAEGWRNEQGQYPDSKIWPQLKNEYLQYKRNVLDFRHVASHNYEYDREDSMLENLLAVVRLRLGQETP</sequence>
<dbReference type="AlphaFoldDB" id="A0A2W4TUW4"/>
<dbReference type="InterPro" id="IPR024996">
    <property type="entry name" value="RNaseH_pPIWI_RE"/>
</dbReference>
<gene>
    <name evidence="2" type="ORF">DCF25_19355</name>
</gene>
<evidence type="ECO:0000259" key="1">
    <source>
        <dbReference type="Pfam" id="PF13032"/>
    </source>
</evidence>